<evidence type="ECO:0000313" key="2">
    <source>
        <dbReference type="EMBL" id="CAE7259587.1"/>
    </source>
</evidence>
<evidence type="ECO:0000256" key="1">
    <source>
        <dbReference type="SAM" id="MobiDB-lite"/>
    </source>
</evidence>
<feature type="compositionally biased region" description="Basic and acidic residues" evidence="1">
    <location>
        <begin position="96"/>
        <end position="119"/>
    </location>
</feature>
<proteinExistence type="predicted"/>
<feature type="region of interest" description="Disordered" evidence="1">
    <location>
        <begin position="84"/>
        <end position="136"/>
    </location>
</feature>
<feature type="compositionally biased region" description="Basic residues" evidence="1">
    <location>
        <begin position="120"/>
        <end position="136"/>
    </location>
</feature>
<feature type="region of interest" description="Disordered" evidence="1">
    <location>
        <begin position="1"/>
        <end position="37"/>
    </location>
</feature>
<evidence type="ECO:0000313" key="3">
    <source>
        <dbReference type="Proteomes" id="UP000601435"/>
    </source>
</evidence>
<feature type="compositionally biased region" description="Basic residues" evidence="1">
    <location>
        <begin position="53"/>
        <end position="66"/>
    </location>
</feature>
<reference evidence="2" key="1">
    <citation type="submission" date="2021-02" db="EMBL/GenBank/DDBJ databases">
        <authorList>
            <person name="Dougan E. K."/>
            <person name="Rhodes N."/>
            <person name="Thang M."/>
            <person name="Chan C."/>
        </authorList>
    </citation>
    <scope>NUCLEOTIDE SEQUENCE</scope>
</reference>
<dbReference type="Proteomes" id="UP000601435">
    <property type="component" value="Unassembled WGS sequence"/>
</dbReference>
<protein>
    <submittedName>
        <fullName evidence="2">Uncharacterized protein</fullName>
    </submittedName>
</protein>
<sequence>MRGCGLYSLGRKQRGPARQAHTKPPEPGNGRGRLWSRASRPRRFILLLELARRRSHEKKNKQRKRQKDHDGAFQRRLLVTAHQFQHSACSIRGKRKEQDNCDCRDREQSEAHKEKERKSEGRKRKSRLQYRRRSRHRAEEAANVAFHFAGVAKAHRSNPKQAKGWFHWIPAMMGLHFDPSTNTAFNPPREMHMLDFGRERLTFSVADTSIVVKLCLRDQANEKLWANQLPELVAEVYWTGQVTVRLSTTHGLEELTLYGLWQRRVETAKEWVENSSPQMQKSFMTYTCAVLTFLALQGIHLRDTGRSNLGLVPGTKESGVPRLIFYDALDWSRRSRDKRQDFRWSQYWNYAKAIVPNVVESLRLQVSEARRDPAKAAKEFTDRCQEYAGHLEDAGVLRQGAFAVVPSWLAKSCPCKASCKHAIEISKLKTARRFASLVLKFVSFILKLFLWSAVFPCSVQRLFEFRSCLFHFLCL</sequence>
<keyword evidence="3" id="KW-1185">Reference proteome</keyword>
<comment type="caution">
    <text evidence="2">The sequence shown here is derived from an EMBL/GenBank/DDBJ whole genome shotgun (WGS) entry which is preliminary data.</text>
</comment>
<gene>
    <name evidence="2" type="ORF">SNEC2469_LOCUS5878</name>
</gene>
<dbReference type="AlphaFoldDB" id="A0A812M9L6"/>
<dbReference type="OrthoDB" id="415741at2759"/>
<name>A0A812M9L6_9DINO</name>
<organism evidence="2 3">
    <name type="scientific">Symbiodinium necroappetens</name>
    <dbReference type="NCBI Taxonomy" id="1628268"/>
    <lineage>
        <taxon>Eukaryota</taxon>
        <taxon>Sar</taxon>
        <taxon>Alveolata</taxon>
        <taxon>Dinophyceae</taxon>
        <taxon>Suessiales</taxon>
        <taxon>Symbiodiniaceae</taxon>
        <taxon>Symbiodinium</taxon>
    </lineage>
</organism>
<dbReference type="EMBL" id="CAJNJA010010583">
    <property type="protein sequence ID" value="CAE7259587.1"/>
    <property type="molecule type" value="Genomic_DNA"/>
</dbReference>
<feature type="region of interest" description="Disordered" evidence="1">
    <location>
        <begin position="51"/>
        <end position="72"/>
    </location>
</feature>
<accession>A0A812M9L6</accession>